<reference evidence="3 4" key="1">
    <citation type="submission" date="2024-05" db="EMBL/GenBank/DDBJ databases">
        <title>Culex pipiens pipiens assembly and annotation.</title>
        <authorList>
            <person name="Alout H."/>
            <person name="Durand T."/>
        </authorList>
    </citation>
    <scope>NUCLEOTIDE SEQUENCE [LARGE SCALE GENOMIC DNA]</scope>
    <source>
        <strain evidence="3">HA-2024</strain>
        <tissue evidence="3">Whole body</tissue>
    </source>
</reference>
<keyword evidence="1" id="KW-0732">Signal</keyword>
<dbReference type="Proteomes" id="UP001562425">
    <property type="component" value="Unassembled WGS sequence"/>
</dbReference>
<feature type="domain" description="Fibrinogen C-terminal" evidence="2">
    <location>
        <begin position="71"/>
        <end position="282"/>
    </location>
</feature>
<feature type="chain" id="PRO_5044885585" description="Fibrinogen C-terminal domain-containing protein" evidence="1">
    <location>
        <begin position="17"/>
        <end position="282"/>
    </location>
</feature>
<dbReference type="PROSITE" id="PS51406">
    <property type="entry name" value="FIBRINOGEN_C_2"/>
    <property type="match status" value="1"/>
</dbReference>
<comment type="caution">
    <text evidence="3">The sequence shown here is derived from an EMBL/GenBank/DDBJ whole genome shotgun (WGS) entry which is preliminary data.</text>
</comment>
<dbReference type="SUPFAM" id="SSF56496">
    <property type="entry name" value="Fibrinogen C-terminal domain-like"/>
    <property type="match status" value="1"/>
</dbReference>
<dbReference type="SMART" id="SM00186">
    <property type="entry name" value="FBG"/>
    <property type="match status" value="1"/>
</dbReference>
<dbReference type="InterPro" id="IPR036056">
    <property type="entry name" value="Fibrinogen-like_C"/>
</dbReference>
<evidence type="ECO:0000256" key="1">
    <source>
        <dbReference type="SAM" id="SignalP"/>
    </source>
</evidence>
<dbReference type="InterPro" id="IPR002181">
    <property type="entry name" value="Fibrinogen_a/b/g_C_dom"/>
</dbReference>
<feature type="signal peptide" evidence="1">
    <location>
        <begin position="1"/>
        <end position="16"/>
    </location>
</feature>
<dbReference type="Pfam" id="PF00147">
    <property type="entry name" value="Fibrinogen_C"/>
    <property type="match status" value="1"/>
</dbReference>
<accession>A0ABD1CUJ4</accession>
<dbReference type="AlphaFoldDB" id="A0ABD1CUJ4"/>
<name>A0ABD1CUJ4_CULPP</name>
<protein>
    <recommendedName>
        <fullName evidence="2">Fibrinogen C-terminal domain-containing protein</fullName>
    </recommendedName>
</protein>
<evidence type="ECO:0000313" key="4">
    <source>
        <dbReference type="Proteomes" id="UP001562425"/>
    </source>
</evidence>
<proteinExistence type="predicted"/>
<gene>
    <name evidence="3" type="ORF">pipiens_003736</name>
</gene>
<keyword evidence="4" id="KW-1185">Reference proteome</keyword>
<dbReference type="CDD" id="cd00087">
    <property type="entry name" value="FReD"/>
    <property type="match status" value="1"/>
</dbReference>
<dbReference type="InterPro" id="IPR050373">
    <property type="entry name" value="Fibrinogen_C-term_domain"/>
</dbReference>
<evidence type="ECO:0000259" key="2">
    <source>
        <dbReference type="PROSITE" id="PS51406"/>
    </source>
</evidence>
<sequence>MLTILGLSFLWLVTSAVDPAFSHPSQDQSTIDSVGYKILENRLDQLELQFNNTNTLLAKIVTSLDVIQQQTSQLAVIKTCSEATTTKVYQLRLPHRATPIDVFCDMELLDGGWLVIQHRFDGSVDFNRSWAEYRDGFGVVGPSSEFWLGLEAVFQLTKGGKYELLVQLRNESGHEGLARYERFLVSGEDRAYSLSFVGGFPGTMGEVLKGNEDEGFSTYDRDNDKWRGGNCAQKYGGGWWFFECRHTSLNGPFEKDNSTGRGMYWLGWTNAATYSRMLIRRR</sequence>
<dbReference type="InterPro" id="IPR014716">
    <property type="entry name" value="Fibrinogen_a/b/g_C_1"/>
</dbReference>
<dbReference type="Gene3D" id="3.90.215.10">
    <property type="entry name" value="Gamma Fibrinogen, chain A, domain 1"/>
    <property type="match status" value="1"/>
</dbReference>
<organism evidence="3 4">
    <name type="scientific">Culex pipiens pipiens</name>
    <name type="common">Northern house mosquito</name>
    <dbReference type="NCBI Taxonomy" id="38569"/>
    <lineage>
        <taxon>Eukaryota</taxon>
        <taxon>Metazoa</taxon>
        <taxon>Ecdysozoa</taxon>
        <taxon>Arthropoda</taxon>
        <taxon>Hexapoda</taxon>
        <taxon>Insecta</taxon>
        <taxon>Pterygota</taxon>
        <taxon>Neoptera</taxon>
        <taxon>Endopterygota</taxon>
        <taxon>Diptera</taxon>
        <taxon>Nematocera</taxon>
        <taxon>Culicoidea</taxon>
        <taxon>Culicidae</taxon>
        <taxon>Culicinae</taxon>
        <taxon>Culicini</taxon>
        <taxon>Culex</taxon>
        <taxon>Culex</taxon>
    </lineage>
</organism>
<evidence type="ECO:0000313" key="3">
    <source>
        <dbReference type="EMBL" id="KAL1379727.1"/>
    </source>
</evidence>
<dbReference type="PANTHER" id="PTHR19143">
    <property type="entry name" value="FIBRINOGEN/TENASCIN/ANGIOPOEITIN"/>
    <property type="match status" value="1"/>
</dbReference>
<dbReference type="EMBL" id="JBEHCU010009523">
    <property type="protein sequence ID" value="KAL1379727.1"/>
    <property type="molecule type" value="Genomic_DNA"/>
</dbReference>